<protein>
    <recommendedName>
        <fullName evidence="4">Tetratricopeptide repeat protein</fullName>
    </recommendedName>
</protein>
<reference evidence="2" key="1">
    <citation type="submission" date="2020-04" db="EMBL/GenBank/DDBJ databases">
        <title>Description of Shewanella salipaludis sp. nov., isolated from a salt marsh.</title>
        <authorList>
            <person name="Park S."/>
            <person name="Yoon J.-H."/>
        </authorList>
    </citation>
    <scope>NUCLEOTIDE SEQUENCE</scope>
    <source>
        <strain evidence="2">SHSM-M6</strain>
    </source>
</reference>
<feature type="signal peptide" evidence="1">
    <location>
        <begin position="1"/>
        <end position="19"/>
    </location>
</feature>
<gene>
    <name evidence="2" type="ORF">HC757_06545</name>
</gene>
<sequence>MQRIRLMLPALTLSLAMLSAPGFGLTQKEANNLFSKKHYAELVSQIDAQASIELYAVKLMALVEQDELDDAEQLTQQYLSKRAEAPLVLKMAGDVYAAMAQHTSIFSALGYAKQARHNYEQAYRLAPATPQIADALFSFYLYAPGMAGGDADKALAVAQALRDSAPREGALALLQYYAKEDKREAFDALLLETKQAFPQDLSLALIEARQFEDKPERAIAILSRAKDYPAATEEQTGLLADVYYQLGKYCAKSGSQTELGIISLQRLMTGGDSVQWDKYQGWAQLRMAQLLLAKGELSQAKTWANQALSISDDGSLTKAAKKILKKKQV</sequence>
<name>A0A972FSE4_9GAMM</name>
<dbReference type="RefSeq" id="WP_169563509.1">
    <property type="nucleotide sequence ID" value="NZ_JAAXYH010000003.1"/>
</dbReference>
<dbReference type="InterPro" id="IPR011990">
    <property type="entry name" value="TPR-like_helical_dom_sf"/>
</dbReference>
<dbReference type="EMBL" id="JAAXYH010000003">
    <property type="protein sequence ID" value="NMH64827.1"/>
    <property type="molecule type" value="Genomic_DNA"/>
</dbReference>
<comment type="caution">
    <text evidence="2">The sequence shown here is derived from an EMBL/GenBank/DDBJ whole genome shotgun (WGS) entry which is preliminary data.</text>
</comment>
<accession>A0A972FSE4</accession>
<feature type="chain" id="PRO_5037425379" description="Tetratricopeptide repeat protein" evidence="1">
    <location>
        <begin position="20"/>
        <end position="329"/>
    </location>
</feature>
<dbReference type="AlphaFoldDB" id="A0A972FSE4"/>
<proteinExistence type="predicted"/>
<keyword evidence="1" id="KW-0732">Signal</keyword>
<evidence type="ECO:0000313" key="3">
    <source>
        <dbReference type="Proteomes" id="UP000737113"/>
    </source>
</evidence>
<organism evidence="2 3">
    <name type="scientific">Shewanella salipaludis</name>
    <dbReference type="NCBI Taxonomy" id="2723052"/>
    <lineage>
        <taxon>Bacteria</taxon>
        <taxon>Pseudomonadati</taxon>
        <taxon>Pseudomonadota</taxon>
        <taxon>Gammaproteobacteria</taxon>
        <taxon>Alteromonadales</taxon>
        <taxon>Shewanellaceae</taxon>
        <taxon>Shewanella</taxon>
    </lineage>
</organism>
<evidence type="ECO:0000256" key="1">
    <source>
        <dbReference type="SAM" id="SignalP"/>
    </source>
</evidence>
<evidence type="ECO:0000313" key="2">
    <source>
        <dbReference type="EMBL" id="NMH64827.1"/>
    </source>
</evidence>
<evidence type="ECO:0008006" key="4">
    <source>
        <dbReference type="Google" id="ProtNLM"/>
    </source>
</evidence>
<dbReference type="Gene3D" id="1.25.40.10">
    <property type="entry name" value="Tetratricopeptide repeat domain"/>
    <property type="match status" value="1"/>
</dbReference>
<keyword evidence="3" id="KW-1185">Reference proteome</keyword>
<dbReference type="Proteomes" id="UP000737113">
    <property type="component" value="Unassembled WGS sequence"/>
</dbReference>